<dbReference type="EMBL" id="FNGY01000005">
    <property type="protein sequence ID" value="SDM92258.1"/>
    <property type="molecule type" value="Genomic_DNA"/>
</dbReference>
<keyword evidence="1" id="KW-0812">Transmembrane</keyword>
<dbReference type="Pfam" id="PF04773">
    <property type="entry name" value="FecR"/>
    <property type="match status" value="1"/>
</dbReference>
<evidence type="ECO:0000256" key="1">
    <source>
        <dbReference type="SAM" id="Phobius"/>
    </source>
</evidence>
<sequence length="329" mass="37132">MEEKEELKRLYQLYLTNECTAEELQRFFVLIDNSKDDETILELMSASWDQTQRIPETGLIPDFLPKEAKQIKLSPTRRIRYGFRSVAAAAAILLIGTGLFFFRSTLWNAISPVHQLQSFSAQAQRKQLELSDGTRVWLSPNSTLKYPDKFVGNSRMIALEGEAFFEVAHDASHPFIIQSGQISTRVLGTSFNISAYQQNQDVSVTLVTGKVAVALQRENSTTEETIVANQQVTINKAEGKISKANFPNAGDYLNRRLGHFDYKGTALAEVVKDLELQYQIKIQLSPELNKSLFYGNLDMTKSSTQTLNKLCTVMEANWKKDGGQYVILK</sequence>
<gene>
    <name evidence="4" type="ORF">SAMN05421820_105390</name>
</gene>
<evidence type="ECO:0000259" key="3">
    <source>
        <dbReference type="Pfam" id="PF16344"/>
    </source>
</evidence>
<dbReference type="InterPro" id="IPR032508">
    <property type="entry name" value="FecR_C"/>
</dbReference>
<evidence type="ECO:0000313" key="4">
    <source>
        <dbReference type="EMBL" id="SDM92258.1"/>
    </source>
</evidence>
<dbReference type="GO" id="GO:0016989">
    <property type="term" value="F:sigma factor antagonist activity"/>
    <property type="evidence" value="ECO:0007669"/>
    <property type="project" value="TreeGrafter"/>
</dbReference>
<accession>A0A1G9X687</accession>
<proteinExistence type="predicted"/>
<evidence type="ECO:0000259" key="2">
    <source>
        <dbReference type="Pfam" id="PF04773"/>
    </source>
</evidence>
<feature type="transmembrane region" description="Helical" evidence="1">
    <location>
        <begin position="81"/>
        <end position="102"/>
    </location>
</feature>
<dbReference type="RefSeq" id="WP_074608702.1">
    <property type="nucleotide sequence ID" value="NZ_FNGY01000005.1"/>
</dbReference>
<keyword evidence="1" id="KW-1133">Transmembrane helix</keyword>
<feature type="domain" description="FecR protein" evidence="2">
    <location>
        <begin position="121"/>
        <end position="211"/>
    </location>
</feature>
<dbReference type="AlphaFoldDB" id="A0A1G9X687"/>
<dbReference type="PANTHER" id="PTHR30273">
    <property type="entry name" value="PERIPLASMIC SIGNAL SENSOR AND SIGMA FACTOR ACTIVATOR FECR-RELATED"/>
    <property type="match status" value="1"/>
</dbReference>
<name>A0A1G9X687_9SPHI</name>
<evidence type="ECO:0000313" key="5">
    <source>
        <dbReference type="Proteomes" id="UP000183200"/>
    </source>
</evidence>
<dbReference type="Gene3D" id="2.60.120.1440">
    <property type="match status" value="1"/>
</dbReference>
<dbReference type="InterPro" id="IPR012373">
    <property type="entry name" value="Ferrdict_sens_TM"/>
</dbReference>
<protein>
    <submittedName>
        <fullName evidence="4">Ferric-dicitrate binding protein FerR, regulates iron transport through sigma-19</fullName>
    </submittedName>
</protein>
<organism evidence="4 5">
    <name type="scientific">Pedobacter steynii</name>
    <dbReference type="NCBI Taxonomy" id="430522"/>
    <lineage>
        <taxon>Bacteria</taxon>
        <taxon>Pseudomonadati</taxon>
        <taxon>Bacteroidota</taxon>
        <taxon>Sphingobacteriia</taxon>
        <taxon>Sphingobacteriales</taxon>
        <taxon>Sphingobacteriaceae</taxon>
        <taxon>Pedobacter</taxon>
    </lineage>
</organism>
<reference evidence="5" key="1">
    <citation type="submission" date="2016-10" db="EMBL/GenBank/DDBJ databases">
        <authorList>
            <person name="Varghese N."/>
            <person name="Submissions S."/>
        </authorList>
    </citation>
    <scope>NUCLEOTIDE SEQUENCE [LARGE SCALE GENOMIC DNA]</scope>
    <source>
        <strain evidence="5">DSM 19110</strain>
    </source>
</reference>
<dbReference type="FunFam" id="2.60.120.1440:FF:000001">
    <property type="entry name" value="Putative anti-sigma factor"/>
    <property type="match status" value="1"/>
</dbReference>
<keyword evidence="1" id="KW-0472">Membrane</keyword>
<dbReference type="PANTHER" id="PTHR30273:SF2">
    <property type="entry name" value="PROTEIN FECR"/>
    <property type="match status" value="1"/>
</dbReference>
<dbReference type="Gene3D" id="3.55.50.30">
    <property type="match status" value="1"/>
</dbReference>
<feature type="domain" description="Protein FecR C-terminal" evidence="3">
    <location>
        <begin position="260"/>
        <end position="327"/>
    </location>
</feature>
<dbReference type="PIRSF" id="PIRSF018266">
    <property type="entry name" value="FecR"/>
    <property type="match status" value="1"/>
</dbReference>
<dbReference type="Proteomes" id="UP000183200">
    <property type="component" value="Unassembled WGS sequence"/>
</dbReference>
<dbReference type="OrthoDB" id="645173at2"/>
<dbReference type="Pfam" id="PF16344">
    <property type="entry name" value="FecR_C"/>
    <property type="match status" value="1"/>
</dbReference>
<keyword evidence="5" id="KW-1185">Reference proteome</keyword>
<dbReference type="InterPro" id="IPR006860">
    <property type="entry name" value="FecR"/>
</dbReference>